<dbReference type="GO" id="GO:0004803">
    <property type="term" value="F:transposase activity"/>
    <property type="evidence" value="ECO:0007669"/>
    <property type="project" value="InterPro"/>
</dbReference>
<gene>
    <name evidence="2" type="ORF">SCLO_5000450</name>
</gene>
<keyword evidence="2" id="KW-0614">Plasmid</keyword>
<evidence type="ECO:0000313" key="3">
    <source>
        <dbReference type="Proteomes" id="UP000218272"/>
    </source>
</evidence>
<reference evidence="2 3" key="1">
    <citation type="submission" date="2016-10" db="EMBL/GenBank/DDBJ databases">
        <title>Complete Genome Sequence of the Nonylphenol-Degrading Bacterium Sphingobium cloacae JCM 10874T.</title>
        <authorList>
            <person name="Ootsuka M."/>
            <person name="Nishizawa T."/>
            <person name="Ohta H."/>
        </authorList>
    </citation>
    <scope>NUCLEOTIDE SEQUENCE [LARGE SCALE GENOMIC DNA]</scope>
    <source>
        <strain evidence="2 3">JCM 10874</strain>
        <plasmid evidence="3">psclo_5 dna</plasmid>
    </source>
</reference>
<dbReference type="GO" id="GO:0006313">
    <property type="term" value="P:DNA transposition"/>
    <property type="evidence" value="ECO:0007669"/>
    <property type="project" value="InterPro"/>
</dbReference>
<name>A0A1E1F944_9SPHN</name>
<accession>A0A1E1F944</accession>
<feature type="domain" description="Tn3 transposase DDE" evidence="1">
    <location>
        <begin position="1"/>
        <end position="93"/>
    </location>
</feature>
<dbReference type="Pfam" id="PF01526">
    <property type="entry name" value="DDE_Tnp_Tn3"/>
    <property type="match status" value="1"/>
</dbReference>
<dbReference type="Proteomes" id="UP000218272">
    <property type="component" value="Plasmid pSCLO_5"/>
</dbReference>
<dbReference type="InterPro" id="IPR002513">
    <property type="entry name" value="Tn3_Tnp_DDE_dom"/>
</dbReference>
<keyword evidence="3" id="KW-1185">Reference proteome</keyword>
<dbReference type="KEGG" id="sclo:SCLO_5000450"/>
<protein>
    <submittedName>
        <fullName evidence="2">Transposase</fullName>
    </submittedName>
</protein>
<organism evidence="2 3">
    <name type="scientific">Sphingobium cloacae</name>
    <dbReference type="NCBI Taxonomy" id="120107"/>
    <lineage>
        <taxon>Bacteria</taxon>
        <taxon>Pseudomonadati</taxon>
        <taxon>Pseudomonadota</taxon>
        <taxon>Alphaproteobacteria</taxon>
        <taxon>Sphingomonadales</taxon>
        <taxon>Sphingomonadaceae</taxon>
        <taxon>Sphingobium</taxon>
    </lineage>
</organism>
<proteinExistence type="predicted"/>
<evidence type="ECO:0000313" key="2">
    <source>
        <dbReference type="EMBL" id="BAV66941.1"/>
    </source>
</evidence>
<evidence type="ECO:0000259" key="1">
    <source>
        <dbReference type="Pfam" id="PF01526"/>
    </source>
</evidence>
<dbReference type="AlphaFoldDB" id="A0A1E1F944"/>
<geneLocation type="plasmid" evidence="3">
    <name>psclo_5 dna</name>
</geneLocation>
<dbReference type="EMBL" id="AP017659">
    <property type="protein sequence ID" value="BAV66941.1"/>
    <property type="molecule type" value="Genomic_DNA"/>
</dbReference>
<sequence>MREVGRIERTLFMIDWILDAGLQRQAQIGLNKGEAHHALKRAISFHRRGEIRDRSGEGQHYRIAGMNLLAAIIIFWNTMKLGEVVNTRAASGTISRLIYSPTSRRWDGNTSI</sequence>